<dbReference type="Pfam" id="PF23562">
    <property type="entry name" value="AMP-binding_C_3"/>
    <property type="match status" value="1"/>
</dbReference>
<dbReference type="Gene3D" id="3.40.50.720">
    <property type="entry name" value="NAD(P)-binding Rossmann-like Domain"/>
    <property type="match status" value="1"/>
</dbReference>
<evidence type="ECO:0000259" key="8">
    <source>
        <dbReference type="PROSITE" id="PS50075"/>
    </source>
</evidence>
<accession>A0A427XW08</accession>
<dbReference type="InterPro" id="IPR036736">
    <property type="entry name" value="ACP-like_sf"/>
</dbReference>
<comment type="caution">
    <text evidence="9">The sequence shown here is derived from an EMBL/GenBank/DDBJ whole genome shotgun (WGS) entry which is preliminary data.</text>
</comment>
<evidence type="ECO:0000256" key="2">
    <source>
        <dbReference type="ARBA" id="ARBA00022450"/>
    </source>
</evidence>
<evidence type="ECO:0000313" key="9">
    <source>
        <dbReference type="EMBL" id="RSH82905.1"/>
    </source>
</evidence>
<evidence type="ECO:0000256" key="5">
    <source>
        <dbReference type="ARBA" id="ARBA00022989"/>
    </source>
</evidence>
<dbReference type="OrthoDB" id="429813at2759"/>
<dbReference type="InterPro" id="IPR005828">
    <property type="entry name" value="MFS_sugar_transport-like"/>
</dbReference>
<dbReference type="Gene3D" id="3.40.50.12780">
    <property type="entry name" value="N-terminal domain of ligase-like"/>
    <property type="match status" value="1"/>
</dbReference>
<dbReference type="Proteomes" id="UP000279259">
    <property type="component" value="Unassembled WGS sequence"/>
</dbReference>
<evidence type="ECO:0000256" key="6">
    <source>
        <dbReference type="ARBA" id="ARBA00023136"/>
    </source>
</evidence>
<reference evidence="9 10" key="1">
    <citation type="submission" date="2018-11" db="EMBL/GenBank/DDBJ databases">
        <title>Genome sequence of Saitozyma podzolica DSM 27192.</title>
        <authorList>
            <person name="Aliyu H."/>
            <person name="Gorte O."/>
            <person name="Ochsenreither K."/>
        </authorList>
    </citation>
    <scope>NUCLEOTIDE SEQUENCE [LARGE SCALE GENOMIC DNA]</scope>
    <source>
        <strain evidence="9 10">DSM 27192</strain>
    </source>
</reference>
<evidence type="ECO:0000256" key="1">
    <source>
        <dbReference type="ARBA" id="ARBA00004370"/>
    </source>
</evidence>
<dbReference type="InterPro" id="IPR013120">
    <property type="entry name" value="FAR_NAD-bd"/>
</dbReference>
<evidence type="ECO:0000256" key="4">
    <source>
        <dbReference type="ARBA" id="ARBA00022692"/>
    </source>
</evidence>
<dbReference type="STRING" id="1890683.A0A427XW08"/>
<sequence>MEAHPLLPFEEDVMSIRELVTSSDPEIRRGLHVVVAVMLFQQLCGISPVMYFTTRILTPVFDQEARAVAFLIIVMKVLITLISALFVKRFGPKNLLAYPTLVMSGAGVCLTAGIGADELGDEKVVGFVSLSEADQWVCDRYSFPELLSLSAQLAKGLAGVDVGVQQTSGLVVSLLCPTGLDFLLAWIALMKMGFGVVLIAPQCSPSAINGLLQQTSSTLLIFHPKYRDLATSVGELDSSATITELPSRPAVVVHVSESTDAEAVSLSSDAISHLFHTSGTSGTPKPIPHTHLRSVTALPRRAVPTYLAKRSTSSAATEPTAEAAAFTTTPLFHGGISDLLRAWMARSVVYFYPTSDMPITSANVVAAVNACQDPPPVLPGMSMTDQQVLERMERFRVRAFLSVPYILIVLAEDTDGPGLAMLKTMDFVSTGGAPLDSGVGDRMVKRGVRLVSRLGSSECGFLLSSHRDYETEVDWEWLRNDSPYADALVFEPVGALVNRFEMVVTSRWSSKTKSNRDDESYATGDLYEPHPTKRHVWRYVGRGDDVVVMSDGEKASPGPIEMLLRSSPLLSDALVVGADRPEFGVLLFPRSLPAPTDLVAQLSPLIAQANQSSPSFAQVAEEMCLVVTDAQKAACLPKSSKGTIQRGLAYDVFQAEIERVYDEGSSEGTEAPRRALPEIEKLVMSLIKTIARTGRRAGPLDRTADLFSWGVNSLMAIRVRSAMLKQLNTGGNPLPANIVFEHPTIAQLATYIHDLQEGRVGTLQDDHLSGDGLMRSLVTRYGAFDAPPNRDRSRRRKERGSTVVVTGATGSLGSFLLEQLSNLPSDIVEKVVCLVRADNDLKGRLRVEKVVDRRGAELRGDTVTVYSAELSAPQLGLTGEVYAELAEKAAWPVHFDSSLVSFESSIKGTRNLLDLLAAASPASRLYFCSSLASVLAKPPPDGRILEAPSVDPSTASPIGYSQSKWVTEAICRSASESVTPSWLPVDLAAQTIVDIVLGDNSTSFIHHIVHPLGINWSTVLDGLKSATLRFERVRPSVWLQKVEASPEEDPSKQMLPLWKSAYESEADAQPKLIVDTTNATLASVSFRKLKPNGEEHIRKMVHAWRQTGFLEQPTATR</sequence>
<organism evidence="9 10">
    <name type="scientific">Saitozyma podzolica</name>
    <dbReference type="NCBI Taxonomy" id="1890683"/>
    <lineage>
        <taxon>Eukaryota</taxon>
        <taxon>Fungi</taxon>
        <taxon>Dikarya</taxon>
        <taxon>Basidiomycota</taxon>
        <taxon>Agaricomycotina</taxon>
        <taxon>Tremellomycetes</taxon>
        <taxon>Tremellales</taxon>
        <taxon>Trimorphomycetaceae</taxon>
        <taxon>Saitozyma</taxon>
    </lineage>
</organism>
<proteinExistence type="predicted"/>
<dbReference type="Pfam" id="PF00550">
    <property type="entry name" value="PP-binding"/>
    <property type="match status" value="1"/>
</dbReference>
<dbReference type="PROSITE" id="PS50075">
    <property type="entry name" value="CARRIER"/>
    <property type="match status" value="1"/>
</dbReference>
<keyword evidence="4 7" id="KW-0812">Transmembrane</keyword>
<dbReference type="Pfam" id="PF00083">
    <property type="entry name" value="Sugar_tr"/>
    <property type="match status" value="1"/>
</dbReference>
<dbReference type="EMBL" id="RSCD01000026">
    <property type="protein sequence ID" value="RSH82905.1"/>
    <property type="molecule type" value="Genomic_DNA"/>
</dbReference>
<comment type="subcellular location">
    <subcellularLocation>
        <location evidence="1">Membrane</location>
    </subcellularLocation>
</comment>
<dbReference type="SMART" id="SM00823">
    <property type="entry name" value="PKS_PP"/>
    <property type="match status" value="1"/>
</dbReference>
<dbReference type="SUPFAM" id="SSF51735">
    <property type="entry name" value="NAD(P)-binding Rossmann-fold domains"/>
    <property type="match status" value="1"/>
</dbReference>
<evidence type="ECO:0000256" key="7">
    <source>
        <dbReference type="SAM" id="Phobius"/>
    </source>
</evidence>
<keyword evidence="2" id="KW-0596">Phosphopantetheine</keyword>
<protein>
    <submittedName>
        <fullName evidence="9">Putative secondary metabolism biosynthetic enzyme</fullName>
    </submittedName>
</protein>
<keyword evidence="5 7" id="KW-1133">Transmembrane helix</keyword>
<dbReference type="Gene3D" id="1.20.1250.20">
    <property type="entry name" value="MFS general substrate transporter like domains"/>
    <property type="match status" value="1"/>
</dbReference>
<dbReference type="PANTHER" id="PTHR43439:SF2">
    <property type="entry name" value="ENZYME, PUTATIVE (JCVI)-RELATED"/>
    <property type="match status" value="1"/>
</dbReference>
<keyword evidence="10" id="KW-1185">Reference proteome</keyword>
<dbReference type="InterPro" id="IPR000873">
    <property type="entry name" value="AMP-dep_synth/lig_dom"/>
</dbReference>
<name>A0A427XW08_9TREE</name>
<dbReference type="Pfam" id="PF07993">
    <property type="entry name" value="NAD_binding_4"/>
    <property type="match status" value="1"/>
</dbReference>
<dbReference type="InterPro" id="IPR020845">
    <property type="entry name" value="AMP-binding_CS"/>
</dbReference>
<dbReference type="InterPro" id="IPR009081">
    <property type="entry name" value="PP-bd_ACP"/>
</dbReference>
<feature type="domain" description="Carrier" evidence="8">
    <location>
        <begin position="677"/>
        <end position="756"/>
    </location>
</feature>
<dbReference type="GO" id="GO:0016020">
    <property type="term" value="C:membrane"/>
    <property type="evidence" value="ECO:0007669"/>
    <property type="project" value="UniProtKB-SubCell"/>
</dbReference>
<dbReference type="PANTHER" id="PTHR43439">
    <property type="entry name" value="PHENYLACETATE-COENZYME A LIGASE"/>
    <property type="match status" value="1"/>
</dbReference>
<dbReference type="SUPFAM" id="SSF47336">
    <property type="entry name" value="ACP-like"/>
    <property type="match status" value="1"/>
</dbReference>
<dbReference type="GO" id="GO:0031177">
    <property type="term" value="F:phosphopantetheine binding"/>
    <property type="evidence" value="ECO:0007669"/>
    <property type="project" value="InterPro"/>
</dbReference>
<gene>
    <name evidence="9" type="ORF">EHS25_005895</name>
</gene>
<evidence type="ECO:0000313" key="10">
    <source>
        <dbReference type="Proteomes" id="UP000279259"/>
    </source>
</evidence>
<dbReference type="InterPro" id="IPR042099">
    <property type="entry name" value="ANL_N_sf"/>
</dbReference>
<feature type="transmembrane region" description="Helical" evidence="7">
    <location>
        <begin position="96"/>
        <end position="116"/>
    </location>
</feature>
<feature type="transmembrane region" description="Helical" evidence="7">
    <location>
        <begin position="65"/>
        <end position="87"/>
    </location>
</feature>
<dbReference type="PROSITE" id="PS00455">
    <property type="entry name" value="AMP_BINDING"/>
    <property type="match status" value="1"/>
</dbReference>
<dbReference type="Pfam" id="PF00501">
    <property type="entry name" value="AMP-binding"/>
    <property type="match status" value="1"/>
</dbReference>
<dbReference type="AlphaFoldDB" id="A0A427XW08"/>
<dbReference type="SUPFAM" id="SSF56801">
    <property type="entry name" value="Acetyl-CoA synthetase-like"/>
    <property type="match status" value="1"/>
</dbReference>
<dbReference type="GO" id="GO:0022857">
    <property type="term" value="F:transmembrane transporter activity"/>
    <property type="evidence" value="ECO:0007669"/>
    <property type="project" value="InterPro"/>
</dbReference>
<evidence type="ECO:0000256" key="3">
    <source>
        <dbReference type="ARBA" id="ARBA00022553"/>
    </source>
</evidence>
<dbReference type="InterPro" id="IPR020806">
    <property type="entry name" value="PKS_PP-bd"/>
</dbReference>
<keyword evidence="6 7" id="KW-0472">Membrane</keyword>
<dbReference type="Gene3D" id="1.10.1200.10">
    <property type="entry name" value="ACP-like"/>
    <property type="match status" value="1"/>
</dbReference>
<dbReference type="InterPro" id="IPR036291">
    <property type="entry name" value="NAD(P)-bd_dom_sf"/>
</dbReference>
<keyword evidence="3" id="KW-0597">Phosphoprotein</keyword>
<dbReference type="InterPro" id="IPR051414">
    <property type="entry name" value="Adenylate-forming_Reductase"/>
</dbReference>
<dbReference type="InterPro" id="IPR036259">
    <property type="entry name" value="MFS_trans_sf"/>
</dbReference>
<feature type="transmembrane region" description="Helical" evidence="7">
    <location>
        <begin position="31"/>
        <end position="53"/>
    </location>
</feature>